<keyword evidence="1" id="KW-0812">Transmembrane</keyword>
<dbReference type="InterPro" id="IPR000160">
    <property type="entry name" value="GGDEF_dom"/>
</dbReference>
<keyword evidence="4" id="KW-1185">Reference proteome</keyword>
<dbReference type="InterPro" id="IPR043128">
    <property type="entry name" value="Rev_trsase/Diguanyl_cyclase"/>
</dbReference>
<name>Q1K1N7_DESA6</name>
<evidence type="ECO:0000313" key="4">
    <source>
        <dbReference type="Proteomes" id="UP000005695"/>
    </source>
</evidence>
<accession>Q1K1N7</accession>
<sequence length="554" mass="62937">MKPDSLAFHFHKMAIQRATTTSPPSSTSSGSCPWGRGCSFLPVAVGVFGLCLLLAAWILTLNQLQSNRRSLLDRVTTEQHNLVSIISKNLTQAIDEHRPLKTIVRNALDEQDTAELNHIPELLSGQHFFNRMLVCSRNGTPLYQSSPGTNYSEQQNLLATFFPVHQDTDTPFIFNAQLLRPDAPWQIPLVFRIATNRFGSITMILEADLGYLLNLYQDVMIGHSGIIRIQTLTGQPLVHIEQGALVVEPATTPNIYWQSNRQFGQTKTASYQDHSHLVLTSYRHLSAYPLTISVSQYQDEILQKYAHWRRQQLMILSVVTLLSLVGFSWLVWVAHQKQHYLQALLAANQQNAQLINQLEHEHKQAVDAASRDPLTNLYNRRLFIELAQKQLLYSKRKELLCAVLFLDLDRFKEINDTYGHHIGDLLLKKVADRLRDTLREADIIARYGGDEFVILLDGITRDDHTFQITEKLVHTLSRPYTNLDGLTIHTTPSIGVAMFPKHAEDVQTLLLQADVAMYWSKENGRAQWTLFHPRLASSSTVRHSALKTALKENS</sequence>
<reference evidence="3" key="1">
    <citation type="submission" date="2006-05" db="EMBL/GenBank/DDBJ databases">
        <title>Annotation of the draft genome assembly of Desulfuromonas acetoxidans DSM 684.</title>
        <authorList>
            <consortium name="US DOE Joint Genome Institute (JGI-ORNL)"/>
            <person name="Larimer F."/>
            <person name="Land M."/>
            <person name="Hauser L."/>
        </authorList>
    </citation>
    <scope>NUCLEOTIDE SEQUENCE [LARGE SCALE GENOMIC DNA]</scope>
    <source>
        <strain evidence="3">DSM 684</strain>
    </source>
</reference>
<dbReference type="GO" id="GO:0003824">
    <property type="term" value="F:catalytic activity"/>
    <property type="evidence" value="ECO:0007669"/>
    <property type="project" value="UniProtKB-ARBA"/>
</dbReference>
<comment type="caution">
    <text evidence="3">The sequence shown here is derived from an EMBL/GenBank/DDBJ whole genome shotgun (WGS) entry which is preliminary data.</text>
</comment>
<keyword evidence="1" id="KW-0472">Membrane</keyword>
<dbReference type="PROSITE" id="PS51257">
    <property type="entry name" value="PROKAR_LIPOPROTEIN"/>
    <property type="match status" value="1"/>
</dbReference>
<dbReference type="PANTHER" id="PTHR46663:SF2">
    <property type="entry name" value="GGDEF DOMAIN-CONTAINING PROTEIN"/>
    <property type="match status" value="1"/>
</dbReference>
<feature type="transmembrane region" description="Helical" evidence="1">
    <location>
        <begin position="313"/>
        <end position="332"/>
    </location>
</feature>
<feature type="domain" description="GGDEF" evidence="2">
    <location>
        <begin position="399"/>
        <end position="533"/>
    </location>
</feature>
<dbReference type="SMART" id="SM00267">
    <property type="entry name" value="GGDEF"/>
    <property type="match status" value="1"/>
</dbReference>
<dbReference type="InterPro" id="IPR029787">
    <property type="entry name" value="Nucleotide_cyclase"/>
</dbReference>
<gene>
    <name evidence="3" type="ORF">Dace_1815</name>
</gene>
<dbReference type="CDD" id="cd01949">
    <property type="entry name" value="GGDEF"/>
    <property type="match status" value="1"/>
</dbReference>
<reference evidence="3" key="2">
    <citation type="submission" date="2006-05" db="EMBL/GenBank/DDBJ databases">
        <title>Sequencing of the draft genome and assembly of Desulfuromonas acetoxidans DSM 684.</title>
        <authorList>
            <consortium name="US DOE Joint Genome Institute (JGI-PGF)"/>
            <person name="Copeland A."/>
            <person name="Lucas S."/>
            <person name="Lapidus A."/>
            <person name="Barry K."/>
            <person name="Detter J.C."/>
            <person name="Glavina del Rio T."/>
            <person name="Hammon N."/>
            <person name="Israni S."/>
            <person name="Dalin E."/>
            <person name="Tice H."/>
            <person name="Bruce D."/>
            <person name="Pitluck S."/>
            <person name="Richardson P."/>
        </authorList>
    </citation>
    <scope>NUCLEOTIDE SEQUENCE [LARGE SCALE GENOMIC DNA]</scope>
    <source>
        <strain evidence="3">DSM 684</strain>
    </source>
</reference>
<dbReference type="Pfam" id="PF00990">
    <property type="entry name" value="GGDEF"/>
    <property type="match status" value="1"/>
</dbReference>
<dbReference type="PROSITE" id="PS50887">
    <property type="entry name" value="GGDEF"/>
    <property type="match status" value="1"/>
</dbReference>
<proteinExistence type="predicted"/>
<organism evidence="3 4">
    <name type="scientific">Desulfuromonas acetoxidans (strain DSM 684 / 11070)</name>
    <dbReference type="NCBI Taxonomy" id="281689"/>
    <lineage>
        <taxon>Bacteria</taxon>
        <taxon>Pseudomonadati</taxon>
        <taxon>Thermodesulfobacteriota</taxon>
        <taxon>Desulfuromonadia</taxon>
        <taxon>Desulfuromonadales</taxon>
        <taxon>Desulfuromonadaceae</taxon>
        <taxon>Desulfuromonas</taxon>
    </lineage>
</organism>
<keyword evidence="1" id="KW-1133">Transmembrane helix</keyword>
<dbReference type="PANTHER" id="PTHR46663">
    <property type="entry name" value="DIGUANYLATE CYCLASE DGCT-RELATED"/>
    <property type="match status" value="1"/>
</dbReference>
<evidence type="ECO:0000313" key="3">
    <source>
        <dbReference type="EMBL" id="EAT16351.1"/>
    </source>
</evidence>
<dbReference type="InterPro" id="IPR052163">
    <property type="entry name" value="DGC-Regulatory_Protein"/>
</dbReference>
<dbReference type="Proteomes" id="UP000005695">
    <property type="component" value="Unassembled WGS sequence"/>
</dbReference>
<dbReference type="SUPFAM" id="SSF55073">
    <property type="entry name" value="Nucleotide cyclase"/>
    <property type="match status" value="1"/>
</dbReference>
<dbReference type="AlphaFoldDB" id="Q1K1N7"/>
<dbReference type="Gene3D" id="3.30.70.270">
    <property type="match status" value="1"/>
</dbReference>
<evidence type="ECO:0000259" key="2">
    <source>
        <dbReference type="PROSITE" id="PS50887"/>
    </source>
</evidence>
<evidence type="ECO:0000256" key="1">
    <source>
        <dbReference type="SAM" id="Phobius"/>
    </source>
</evidence>
<dbReference type="FunFam" id="3.30.70.270:FF:000001">
    <property type="entry name" value="Diguanylate cyclase domain protein"/>
    <property type="match status" value="1"/>
</dbReference>
<dbReference type="CDD" id="cd12915">
    <property type="entry name" value="PDC2_DGC_like"/>
    <property type="match status" value="1"/>
</dbReference>
<dbReference type="NCBIfam" id="TIGR00254">
    <property type="entry name" value="GGDEF"/>
    <property type="match status" value="1"/>
</dbReference>
<feature type="transmembrane region" description="Helical" evidence="1">
    <location>
        <begin position="40"/>
        <end position="61"/>
    </location>
</feature>
<protein>
    <submittedName>
        <fullName evidence="3">Diguanylate cyclase</fullName>
    </submittedName>
</protein>
<dbReference type="EMBL" id="AAEW02000005">
    <property type="protein sequence ID" value="EAT16351.1"/>
    <property type="molecule type" value="Genomic_DNA"/>
</dbReference>